<keyword evidence="7" id="KW-0479">Metal-binding</keyword>
<reference evidence="11" key="1">
    <citation type="journal article" date="2019" name="Int. J. Syst. Evol. Microbiol.">
        <title>The Global Catalogue of Microorganisms (GCM) 10K type strain sequencing project: providing services to taxonomists for standard genome sequencing and annotation.</title>
        <authorList>
            <consortium name="The Broad Institute Genomics Platform"/>
            <consortium name="The Broad Institute Genome Sequencing Center for Infectious Disease"/>
            <person name="Wu L."/>
            <person name="Ma J."/>
        </authorList>
    </citation>
    <scope>NUCLEOTIDE SEQUENCE [LARGE SCALE GENOMIC DNA]</scope>
    <source>
        <strain evidence="11">LMG 29894</strain>
    </source>
</reference>
<dbReference type="GO" id="GO:0016740">
    <property type="term" value="F:transferase activity"/>
    <property type="evidence" value="ECO:0007669"/>
    <property type="project" value="UniProtKB-KW"/>
</dbReference>
<keyword evidence="9" id="KW-0411">Iron-sulfur</keyword>
<dbReference type="Pfam" id="PF02445">
    <property type="entry name" value="NadA"/>
    <property type="match status" value="1"/>
</dbReference>
<dbReference type="PANTHER" id="PTHR30573:SF0">
    <property type="entry name" value="QUINOLINATE SYNTHASE, CHLOROPLASTIC"/>
    <property type="match status" value="1"/>
</dbReference>
<dbReference type="PANTHER" id="PTHR30573">
    <property type="entry name" value="QUINOLINATE SYNTHETASE A"/>
    <property type="match status" value="1"/>
</dbReference>
<name>A0ABV8MVD8_9NEIS</name>
<evidence type="ECO:0000256" key="8">
    <source>
        <dbReference type="ARBA" id="ARBA00023004"/>
    </source>
</evidence>
<dbReference type="InterPro" id="IPR036094">
    <property type="entry name" value="NadA_sf"/>
</dbReference>
<accession>A0ABV8MVD8</accession>
<dbReference type="InterPro" id="IPR003473">
    <property type="entry name" value="NadA"/>
</dbReference>
<comment type="caution">
    <text evidence="10">The sequence shown here is derived from an EMBL/GenBank/DDBJ whole genome shotgun (WGS) entry which is preliminary data.</text>
</comment>
<proteinExistence type="predicted"/>
<evidence type="ECO:0000256" key="9">
    <source>
        <dbReference type="ARBA" id="ARBA00023014"/>
    </source>
</evidence>
<evidence type="ECO:0000256" key="5">
    <source>
        <dbReference type="ARBA" id="ARBA00022642"/>
    </source>
</evidence>
<evidence type="ECO:0000256" key="2">
    <source>
        <dbReference type="ARBA" id="ARBA00005065"/>
    </source>
</evidence>
<keyword evidence="6 10" id="KW-0808">Transferase</keyword>
<dbReference type="RefSeq" id="WP_378167167.1">
    <property type="nucleotide sequence ID" value="NZ_JBHSBU010000001.1"/>
</dbReference>
<evidence type="ECO:0000256" key="6">
    <source>
        <dbReference type="ARBA" id="ARBA00022679"/>
    </source>
</evidence>
<dbReference type="Gene3D" id="3.40.50.10800">
    <property type="entry name" value="NadA-like"/>
    <property type="match status" value="3"/>
</dbReference>
<keyword evidence="11" id="KW-1185">Reference proteome</keyword>
<comment type="pathway">
    <text evidence="2">Cofactor biosynthesis; NAD(+) biosynthesis; quinolinate from iminoaspartate: step 1/1.</text>
</comment>
<keyword evidence="8" id="KW-0408">Iron</keyword>
<evidence type="ECO:0000313" key="10">
    <source>
        <dbReference type="EMBL" id="MFC4161339.1"/>
    </source>
</evidence>
<protein>
    <recommendedName>
        <fullName evidence="3">quinolinate synthase</fullName>
        <ecNumber evidence="3">2.5.1.72</ecNumber>
    </recommendedName>
</protein>
<evidence type="ECO:0000256" key="7">
    <source>
        <dbReference type="ARBA" id="ARBA00022723"/>
    </source>
</evidence>
<comment type="cofactor">
    <cofactor evidence="1">
        <name>[4Fe-4S] cluster</name>
        <dbReference type="ChEBI" id="CHEBI:49883"/>
    </cofactor>
</comment>
<evidence type="ECO:0000313" key="11">
    <source>
        <dbReference type="Proteomes" id="UP001595791"/>
    </source>
</evidence>
<keyword evidence="5" id="KW-0662">Pyridine nucleotide biosynthesis</keyword>
<dbReference type="EC" id="2.5.1.72" evidence="3"/>
<sequence length="316" mass="35058">MSKRVVTLAHYYTAPAIQQMADKVGDSLELSLYAKECQADTIVFAGVRFMAETAKILNPQAEVILPDAGSTCSLVTQTDVKRLAAWRQKYADHVHVAYINSSAEHKALADWIVTSRNVDDIIAHLYAQGERVIFSPDRNMGAYLNYQYGYDMPLWSAVCEVHDRFNENSLLEGMAAVDGPKYLIAHPESPLPVLKRADYVGSTSGMLDWVRRFDREPDATIFVATEDGILYNMGLARPDLKISQAPIYAGCQCNQCPYMKMNTIEAVRRAQNGEGVRIDYLTPAQMDAARLPIERMLAFSKARMAAAQATPVAVPA</sequence>
<dbReference type="NCBIfam" id="NF006878">
    <property type="entry name" value="PRK09375.1-2"/>
    <property type="match status" value="1"/>
</dbReference>
<evidence type="ECO:0000256" key="4">
    <source>
        <dbReference type="ARBA" id="ARBA00022485"/>
    </source>
</evidence>
<dbReference type="EMBL" id="JBHSBU010000001">
    <property type="protein sequence ID" value="MFC4161339.1"/>
    <property type="molecule type" value="Genomic_DNA"/>
</dbReference>
<evidence type="ECO:0000256" key="1">
    <source>
        <dbReference type="ARBA" id="ARBA00001966"/>
    </source>
</evidence>
<evidence type="ECO:0000256" key="3">
    <source>
        <dbReference type="ARBA" id="ARBA00012669"/>
    </source>
</evidence>
<organism evidence="10 11">
    <name type="scientific">Chitinimonas lacunae</name>
    <dbReference type="NCBI Taxonomy" id="1963018"/>
    <lineage>
        <taxon>Bacteria</taxon>
        <taxon>Pseudomonadati</taxon>
        <taxon>Pseudomonadota</taxon>
        <taxon>Betaproteobacteria</taxon>
        <taxon>Neisseriales</taxon>
        <taxon>Chitinibacteraceae</taxon>
        <taxon>Chitinimonas</taxon>
    </lineage>
</organism>
<gene>
    <name evidence="10" type="primary">nadA</name>
    <name evidence="10" type="ORF">ACFOW7_18525</name>
</gene>
<dbReference type="Proteomes" id="UP001595791">
    <property type="component" value="Unassembled WGS sequence"/>
</dbReference>
<dbReference type="SUPFAM" id="SSF142754">
    <property type="entry name" value="NadA-like"/>
    <property type="match status" value="1"/>
</dbReference>
<keyword evidence="4" id="KW-0004">4Fe-4S</keyword>